<name>A0A239MP61_9BACT</name>
<dbReference type="EMBL" id="FZOU01000019">
    <property type="protein sequence ID" value="SNT44455.1"/>
    <property type="molecule type" value="Genomic_DNA"/>
</dbReference>
<protein>
    <submittedName>
        <fullName evidence="1">Uncharacterized protein</fullName>
    </submittedName>
</protein>
<evidence type="ECO:0000313" key="1">
    <source>
        <dbReference type="EMBL" id="SNT44455.1"/>
    </source>
</evidence>
<keyword evidence="2" id="KW-1185">Reference proteome</keyword>
<accession>A0A239MP61</accession>
<organism evidence="1 2">
    <name type="scientific">Granulicella rosea</name>
    <dbReference type="NCBI Taxonomy" id="474952"/>
    <lineage>
        <taxon>Bacteria</taxon>
        <taxon>Pseudomonadati</taxon>
        <taxon>Acidobacteriota</taxon>
        <taxon>Terriglobia</taxon>
        <taxon>Terriglobales</taxon>
        <taxon>Acidobacteriaceae</taxon>
        <taxon>Granulicella</taxon>
    </lineage>
</organism>
<dbReference type="AlphaFoldDB" id="A0A239MP61"/>
<reference evidence="1 2" key="1">
    <citation type="submission" date="2017-06" db="EMBL/GenBank/DDBJ databases">
        <authorList>
            <person name="Kim H.J."/>
            <person name="Triplett B.A."/>
        </authorList>
    </citation>
    <scope>NUCLEOTIDE SEQUENCE [LARGE SCALE GENOMIC DNA]</scope>
    <source>
        <strain evidence="1 2">DSM 18704</strain>
    </source>
</reference>
<sequence length="181" mass="19762">MVGFSTGSFRFRVQMFSSRSDLLRTLPKNEGYASYEADDVTHLFYLISCEPALCFRGPKLNIALSGPDHGLRPELLSVLDESMLFIGFDYRIVAVNLRSGQVAFDRDLTSLFHSFARVPGKSPIILFLETGAAAMNTSGAMLWDRGNDLLTDALLTGSKLQLSFADAPSLSVDANDGRVSA</sequence>
<dbReference type="Proteomes" id="UP000198356">
    <property type="component" value="Unassembled WGS sequence"/>
</dbReference>
<proteinExistence type="predicted"/>
<gene>
    <name evidence="1" type="ORF">SAMN05421770_11917</name>
</gene>
<evidence type="ECO:0000313" key="2">
    <source>
        <dbReference type="Proteomes" id="UP000198356"/>
    </source>
</evidence>